<keyword evidence="7" id="KW-1185">Reference proteome</keyword>
<feature type="domain" description="HTH lysR-type" evidence="5">
    <location>
        <begin position="1"/>
        <end position="53"/>
    </location>
</feature>
<dbReference type="Proteomes" id="UP000317365">
    <property type="component" value="Chromosome"/>
</dbReference>
<dbReference type="Pfam" id="PF03466">
    <property type="entry name" value="LysR_substrate"/>
    <property type="match status" value="1"/>
</dbReference>
<dbReference type="GO" id="GO:0003700">
    <property type="term" value="F:DNA-binding transcription factor activity"/>
    <property type="evidence" value="ECO:0007669"/>
    <property type="project" value="InterPro"/>
</dbReference>
<dbReference type="InterPro" id="IPR058163">
    <property type="entry name" value="LysR-type_TF_proteobact-type"/>
</dbReference>
<sequence length="298" mass="33213">MPTFRAVAQLSSLRAAGEQLHLTHSAISQQIRLLEEQIGFPVFDRRGRRVVLNEAGIALLRVVEQALSQLDEGVRMAGAIAHGEAQLLRLTVLPSFAQHWLLPRMHMWRQEHPTLTMEIHTSLKAMDLKRDGYHAALRQGRGPWRGLTATKLLDSPLLVVCAPSFATRLKGCNALDLLHEPLLGTRARWEAWFAKAGHDCRVTPTTVFNDMGIMLQAAERGLGIGLGREMLVRDALHEGRLVQLFPEVLLDANSDTFWLVYPPELADWAPLCALQNWLIRELNEAGAANKPDGVWGDA</sequence>
<evidence type="ECO:0000313" key="7">
    <source>
        <dbReference type="Proteomes" id="UP000317365"/>
    </source>
</evidence>
<gene>
    <name evidence="6" type="ORF">EXZ61_10230</name>
</gene>
<dbReference type="InterPro" id="IPR000847">
    <property type="entry name" value="LysR_HTH_N"/>
</dbReference>
<name>A0A515EVP4_9BURK</name>
<dbReference type="GO" id="GO:0006351">
    <property type="term" value="P:DNA-templated transcription"/>
    <property type="evidence" value="ECO:0007669"/>
    <property type="project" value="TreeGrafter"/>
</dbReference>
<accession>A0A515EVP4</accession>
<evidence type="ECO:0000256" key="2">
    <source>
        <dbReference type="ARBA" id="ARBA00023015"/>
    </source>
</evidence>
<evidence type="ECO:0000256" key="3">
    <source>
        <dbReference type="ARBA" id="ARBA00023125"/>
    </source>
</evidence>
<dbReference type="Pfam" id="PF00126">
    <property type="entry name" value="HTH_1"/>
    <property type="match status" value="1"/>
</dbReference>
<dbReference type="AlphaFoldDB" id="A0A515EVP4"/>
<proteinExistence type="inferred from homology"/>
<dbReference type="InterPro" id="IPR036388">
    <property type="entry name" value="WH-like_DNA-bd_sf"/>
</dbReference>
<evidence type="ECO:0000256" key="1">
    <source>
        <dbReference type="ARBA" id="ARBA00009437"/>
    </source>
</evidence>
<keyword evidence="2" id="KW-0805">Transcription regulation</keyword>
<dbReference type="PANTHER" id="PTHR30537">
    <property type="entry name" value="HTH-TYPE TRANSCRIPTIONAL REGULATOR"/>
    <property type="match status" value="1"/>
</dbReference>
<dbReference type="CDD" id="cd08432">
    <property type="entry name" value="PBP2_GcdR_TrpI_HvrB_AmpR_like"/>
    <property type="match status" value="1"/>
</dbReference>
<dbReference type="PANTHER" id="PTHR30537:SF79">
    <property type="entry name" value="TRANSCRIPTIONAL REGULATOR-RELATED"/>
    <property type="match status" value="1"/>
</dbReference>
<keyword evidence="3" id="KW-0238">DNA-binding</keyword>
<dbReference type="InterPro" id="IPR036390">
    <property type="entry name" value="WH_DNA-bd_sf"/>
</dbReference>
<comment type="similarity">
    <text evidence="1">Belongs to the LysR transcriptional regulatory family.</text>
</comment>
<dbReference type="Gene3D" id="1.10.10.10">
    <property type="entry name" value="Winged helix-like DNA-binding domain superfamily/Winged helix DNA-binding domain"/>
    <property type="match status" value="1"/>
</dbReference>
<reference evidence="7" key="1">
    <citation type="submission" date="2019-02" db="EMBL/GenBank/DDBJ databases">
        <title>Complete genome sequence of Rhodoferax sp. Gr-4.</title>
        <authorList>
            <person name="Jin L."/>
        </authorList>
    </citation>
    <scope>NUCLEOTIDE SEQUENCE [LARGE SCALE GENOMIC DNA]</scope>
    <source>
        <strain evidence="7">Gr-4</strain>
    </source>
</reference>
<dbReference type="EMBL" id="CP036282">
    <property type="protein sequence ID" value="QDL56757.1"/>
    <property type="molecule type" value="Genomic_DNA"/>
</dbReference>
<evidence type="ECO:0000259" key="5">
    <source>
        <dbReference type="PROSITE" id="PS50931"/>
    </source>
</evidence>
<evidence type="ECO:0000256" key="4">
    <source>
        <dbReference type="ARBA" id="ARBA00023163"/>
    </source>
</evidence>
<dbReference type="Gene3D" id="3.40.190.10">
    <property type="entry name" value="Periplasmic binding protein-like II"/>
    <property type="match status" value="2"/>
</dbReference>
<dbReference type="GO" id="GO:0043565">
    <property type="term" value="F:sequence-specific DNA binding"/>
    <property type="evidence" value="ECO:0007669"/>
    <property type="project" value="TreeGrafter"/>
</dbReference>
<dbReference type="PRINTS" id="PR00039">
    <property type="entry name" value="HTHLYSR"/>
</dbReference>
<dbReference type="SUPFAM" id="SSF53850">
    <property type="entry name" value="Periplasmic binding protein-like II"/>
    <property type="match status" value="1"/>
</dbReference>
<dbReference type="SUPFAM" id="SSF46785">
    <property type="entry name" value="Winged helix' DNA-binding domain"/>
    <property type="match status" value="1"/>
</dbReference>
<dbReference type="InterPro" id="IPR005119">
    <property type="entry name" value="LysR_subst-bd"/>
</dbReference>
<evidence type="ECO:0000313" key="6">
    <source>
        <dbReference type="EMBL" id="QDL56757.1"/>
    </source>
</evidence>
<protein>
    <submittedName>
        <fullName evidence="6">LysR family transcriptional regulator</fullName>
    </submittedName>
</protein>
<organism evidence="6 7">
    <name type="scientific">Rhodoferax aquaticus</name>
    <dbReference type="NCBI Taxonomy" id="2527691"/>
    <lineage>
        <taxon>Bacteria</taxon>
        <taxon>Pseudomonadati</taxon>
        <taxon>Pseudomonadota</taxon>
        <taxon>Betaproteobacteria</taxon>
        <taxon>Burkholderiales</taxon>
        <taxon>Comamonadaceae</taxon>
        <taxon>Rhodoferax</taxon>
    </lineage>
</organism>
<reference evidence="7" key="2">
    <citation type="journal article" date="2020" name="Int. J. Syst. Evol. Microbiol.">
        <title>Genomic insights into a novel species Rhodoferax aquaticus sp. nov., isolated from freshwater.</title>
        <authorList>
            <person name="Li T."/>
            <person name="Zhuo Y."/>
            <person name="Jin C.Z."/>
            <person name="Wu X."/>
            <person name="Ko S.R."/>
            <person name="Jin F.J."/>
            <person name="Ahn C.Y."/>
            <person name="Oh H.M."/>
            <person name="Lee H.G."/>
            <person name="Jin L."/>
        </authorList>
    </citation>
    <scope>NUCLEOTIDE SEQUENCE [LARGE SCALE GENOMIC DNA]</scope>
    <source>
        <strain evidence="7">Gr-4</strain>
    </source>
</reference>
<dbReference type="PROSITE" id="PS50931">
    <property type="entry name" value="HTH_LYSR"/>
    <property type="match status" value="1"/>
</dbReference>
<keyword evidence="4" id="KW-0804">Transcription</keyword>
<dbReference type="KEGG" id="rhg:EXZ61_10230"/>